<gene>
    <name evidence="2" type="ORF">L207DRAFT_568902</name>
</gene>
<proteinExistence type="predicted"/>
<feature type="transmembrane region" description="Helical" evidence="1">
    <location>
        <begin position="46"/>
        <end position="65"/>
    </location>
</feature>
<evidence type="ECO:0000256" key="1">
    <source>
        <dbReference type="SAM" id="Phobius"/>
    </source>
</evidence>
<feature type="transmembrane region" description="Helical" evidence="1">
    <location>
        <begin position="77"/>
        <end position="96"/>
    </location>
</feature>
<name>A0A2J6RDV0_HYAVF</name>
<keyword evidence="1" id="KW-0472">Membrane</keyword>
<organism evidence="2 3">
    <name type="scientific">Hyaloscypha variabilis (strain UAMH 11265 / GT02V1 / F)</name>
    <name type="common">Meliniomyces variabilis</name>
    <dbReference type="NCBI Taxonomy" id="1149755"/>
    <lineage>
        <taxon>Eukaryota</taxon>
        <taxon>Fungi</taxon>
        <taxon>Dikarya</taxon>
        <taxon>Ascomycota</taxon>
        <taxon>Pezizomycotina</taxon>
        <taxon>Leotiomycetes</taxon>
        <taxon>Helotiales</taxon>
        <taxon>Hyaloscyphaceae</taxon>
        <taxon>Hyaloscypha</taxon>
        <taxon>Hyaloscypha variabilis</taxon>
    </lineage>
</organism>
<dbReference type="AlphaFoldDB" id="A0A2J6RDV0"/>
<dbReference type="OrthoDB" id="5239553at2759"/>
<dbReference type="EMBL" id="KZ613950">
    <property type="protein sequence ID" value="PMD36691.1"/>
    <property type="molecule type" value="Genomic_DNA"/>
</dbReference>
<keyword evidence="1" id="KW-0812">Transmembrane</keyword>
<feature type="transmembrane region" description="Helical" evidence="1">
    <location>
        <begin position="116"/>
        <end position="140"/>
    </location>
</feature>
<sequence length="167" mass="18817">MAFTLPEQMVRTVSIFQGLLALPVLLFTAAVALQALAYAYDYVYEFTASMFLCLFASGIIFAVWIQRSVRMSRKVTLYFELAKSGFATAIWLWLILDAAFGPGIHRYRGNGPRKPMVLRAAISVIVLFILYYPTLAWAIFDQKLHGEAVPASERDEEVDGEREPLLT</sequence>
<accession>A0A2J6RDV0</accession>
<evidence type="ECO:0000313" key="2">
    <source>
        <dbReference type="EMBL" id="PMD36691.1"/>
    </source>
</evidence>
<protein>
    <recommendedName>
        <fullName evidence="4">MARVEL domain-containing protein</fullName>
    </recommendedName>
</protein>
<feature type="transmembrane region" description="Helical" evidence="1">
    <location>
        <begin position="20"/>
        <end position="40"/>
    </location>
</feature>
<reference evidence="2 3" key="1">
    <citation type="submission" date="2016-04" db="EMBL/GenBank/DDBJ databases">
        <title>A degradative enzymes factory behind the ericoid mycorrhizal symbiosis.</title>
        <authorList>
            <consortium name="DOE Joint Genome Institute"/>
            <person name="Martino E."/>
            <person name="Morin E."/>
            <person name="Grelet G."/>
            <person name="Kuo A."/>
            <person name="Kohler A."/>
            <person name="Daghino S."/>
            <person name="Barry K."/>
            <person name="Choi C."/>
            <person name="Cichocki N."/>
            <person name="Clum A."/>
            <person name="Copeland A."/>
            <person name="Hainaut M."/>
            <person name="Haridas S."/>
            <person name="Labutti K."/>
            <person name="Lindquist E."/>
            <person name="Lipzen A."/>
            <person name="Khouja H.-R."/>
            <person name="Murat C."/>
            <person name="Ohm R."/>
            <person name="Olson A."/>
            <person name="Spatafora J."/>
            <person name="Veneault-Fourrey C."/>
            <person name="Henrissat B."/>
            <person name="Grigoriev I."/>
            <person name="Martin F."/>
            <person name="Perotto S."/>
        </authorList>
    </citation>
    <scope>NUCLEOTIDE SEQUENCE [LARGE SCALE GENOMIC DNA]</scope>
    <source>
        <strain evidence="2 3">F</strain>
    </source>
</reference>
<keyword evidence="1" id="KW-1133">Transmembrane helix</keyword>
<evidence type="ECO:0008006" key="4">
    <source>
        <dbReference type="Google" id="ProtNLM"/>
    </source>
</evidence>
<keyword evidence="3" id="KW-1185">Reference proteome</keyword>
<evidence type="ECO:0000313" key="3">
    <source>
        <dbReference type="Proteomes" id="UP000235786"/>
    </source>
</evidence>
<dbReference type="Proteomes" id="UP000235786">
    <property type="component" value="Unassembled WGS sequence"/>
</dbReference>